<feature type="region of interest" description="Disordered" evidence="1">
    <location>
        <begin position="498"/>
        <end position="609"/>
    </location>
</feature>
<evidence type="ECO:0000256" key="1">
    <source>
        <dbReference type="SAM" id="MobiDB-lite"/>
    </source>
</evidence>
<dbReference type="Gene3D" id="3.90.1720.60">
    <property type="match status" value="1"/>
</dbReference>
<feature type="compositionally biased region" description="Low complexity" evidence="1">
    <location>
        <begin position="236"/>
        <end position="245"/>
    </location>
</feature>
<gene>
    <name evidence="3" type="ORF">QCA50_021007</name>
</gene>
<evidence type="ECO:0000259" key="2">
    <source>
        <dbReference type="Pfam" id="PF25459"/>
    </source>
</evidence>
<feature type="compositionally biased region" description="Polar residues" evidence="1">
    <location>
        <begin position="246"/>
        <end position="255"/>
    </location>
</feature>
<dbReference type="AlphaFoldDB" id="A0AAW0FEV5"/>
<dbReference type="Pfam" id="PF25459">
    <property type="entry name" value="AIM3_BBC1_C"/>
    <property type="match status" value="1"/>
</dbReference>
<feature type="domain" description="BBC1/AIM3 cysteine proteinase-fold" evidence="2">
    <location>
        <begin position="699"/>
        <end position="862"/>
    </location>
</feature>
<protein>
    <recommendedName>
        <fullName evidence="2">BBC1/AIM3 cysteine proteinase-fold domain-containing protein</fullName>
    </recommendedName>
</protein>
<feature type="compositionally biased region" description="Pro residues" evidence="1">
    <location>
        <begin position="146"/>
        <end position="163"/>
    </location>
</feature>
<reference evidence="3 4" key="1">
    <citation type="submission" date="2022-09" db="EMBL/GenBank/DDBJ databases">
        <authorList>
            <person name="Palmer J.M."/>
        </authorList>
    </citation>
    <scope>NUCLEOTIDE SEQUENCE [LARGE SCALE GENOMIC DNA]</scope>
    <source>
        <strain evidence="3 4">DSM 7382</strain>
    </source>
</reference>
<feature type="compositionally biased region" description="Basic and acidic residues" evidence="1">
    <location>
        <begin position="519"/>
        <end position="528"/>
    </location>
</feature>
<dbReference type="Proteomes" id="UP001385951">
    <property type="component" value="Unassembled WGS sequence"/>
</dbReference>
<feature type="compositionally biased region" description="Pro residues" evidence="1">
    <location>
        <begin position="188"/>
        <end position="213"/>
    </location>
</feature>
<name>A0AAW0FEV5_9APHY</name>
<organism evidence="3 4">
    <name type="scientific">Cerrena zonata</name>
    <dbReference type="NCBI Taxonomy" id="2478898"/>
    <lineage>
        <taxon>Eukaryota</taxon>
        <taxon>Fungi</taxon>
        <taxon>Dikarya</taxon>
        <taxon>Basidiomycota</taxon>
        <taxon>Agaricomycotina</taxon>
        <taxon>Agaricomycetes</taxon>
        <taxon>Polyporales</taxon>
        <taxon>Cerrenaceae</taxon>
        <taxon>Cerrena</taxon>
    </lineage>
</organism>
<feature type="compositionally biased region" description="Low complexity" evidence="1">
    <location>
        <begin position="571"/>
        <end position="580"/>
    </location>
</feature>
<evidence type="ECO:0000313" key="3">
    <source>
        <dbReference type="EMBL" id="KAK7676038.1"/>
    </source>
</evidence>
<feature type="compositionally biased region" description="Polar residues" evidence="1">
    <location>
        <begin position="214"/>
        <end position="224"/>
    </location>
</feature>
<dbReference type="InterPro" id="IPR057402">
    <property type="entry name" value="AIM3_BBC1_C"/>
</dbReference>
<sequence length="863" mass="92349">MSSFWENNKGSIKNAGIATAKGIGSGSKAIGKAGVRTYKNHEAKRKGLPPPTHESSGGSADNDDSSERKSYSKPLPRNDNVDLGAYAPPPKRNVGTFAPGSGNYRSPPPQQTNVQPVQQPAPTQSIPAQPSLPPRSNAPPQASEPEPAPACTPVAEPEPPAPSAPSGGYRRAPAPLPPRTPQSAPEQPSYPPQPIASQPVPPSTGTVSPPPRQTTPLSKESLNSFAPPPIHKDRGSGSSSPSLISRQNSNVSQIRPSPGSLMPAPDATSSNQPSAPSEYVAEESGRKPLKVTGIDLSKVGPPPPKYNGPALKSNENKPRPSSSHIASSPPPPMPSRPSVGLAEAPPPLPSRRSDSTVPRDSTPPLPTRTSNSLIDTNQSLNKPKKAPPAKPVKKPIKLSQSNPPPYTEEDNGENVPTPLRPSSFSQPSSHNFAEEISLRKVNKASPEPENETVVLPSKPSDLKKTPAKPAPKPKPKLFGFDQNTNTESAELNVASLRNKLKKVDLPKNEPLQNDVPEDDIAKSEEPKKAPPVTKPKPQIKPKPSIVPTASSSPSRNESPSRSAPPPPPPRSNSTTPQPTAQAPPPPPSRNYNRSKAVTPEVSNQPPQIDLELPSGWFANTSGPLQLPSSLNGLNYSTNFRYSTRSSPIGTVTSYTRGVNVQFKDLSRAEYEFTWENDKIDNVNVELKNFTPSPISHNIPTKSQLLEYHNQFSEYVASWAEHKLNQQVGSGECWDLAHEALLKGCGKHAFVSTYTHHGFPILNIQGSPAGLQLITETFDEVRRGDVLQFFAAKFENKASGSTLFAGAPDHTAIVVENTSDKLIVLEQNVGGVRKVCQGSYTIRDITSGSIAAYRAVPVSWAEKK</sequence>
<feature type="compositionally biased region" description="Polar residues" evidence="1">
    <location>
        <begin position="589"/>
        <end position="606"/>
    </location>
</feature>
<feature type="compositionally biased region" description="Polar residues" evidence="1">
    <location>
        <begin position="420"/>
        <end position="431"/>
    </location>
</feature>
<accession>A0AAW0FEV5</accession>
<feature type="compositionally biased region" description="Polar residues" evidence="1">
    <location>
        <begin position="367"/>
        <end position="381"/>
    </location>
</feature>
<comment type="caution">
    <text evidence="3">The sequence shown here is derived from an EMBL/GenBank/DDBJ whole genome shotgun (WGS) entry which is preliminary data.</text>
</comment>
<feature type="compositionally biased region" description="Low complexity" evidence="1">
    <location>
        <begin position="20"/>
        <end position="34"/>
    </location>
</feature>
<feature type="compositionally biased region" description="Basic residues" evidence="1">
    <location>
        <begin position="382"/>
        <end position="396"/>
    </location>
</feature>
<feature type="compositionally biased region" description="Low complexity" evidence="1">
    <location>
        <begin position="111"/>
        <end position="124"/>
    </location>
</feature>
<feature type="compositionally biased region" description="Polar residues" evidence="1">
    <location>
        <begin position="1"/>
        <end position="11"/>
    </location>
</feature>
<feature type="region of interest" description="Disordered" evidence="1">
    <location>
        <begin position="1"/>
        <end position="484"/>
    </location>
</feature>
<keyword evidence="4" id="KW-1185">Reference proteome</keyword>
<proteinExistence type="predicted"/>
<dbReference type="EMBL" id="JASBNA010000140">
    <property type="protein sequence ID" value="KAK7676038.1"/>
    <property type="molecule type" value="Genomic_DNA"/>
</dbReference>
<feature type="compositionally biased region" description="Low complexity" evidence="1">
    <location>
        <begin position="541"/>
        <end position="561"/>
    </location>
</feature>
<evidence type="ECO:0000313" key="4">
    <source>
        <dbReference type="Proteomes" id="UP001385951"/>
    </source>
</evidence>